<keyword evidence="14" id="KW-0813">Transport</keyword>
<dbReference type="PANTHER" id="PTHR48022">
    <property type="entry name" value="PLASTIDIC GLUCOSE TRANSPORTER 4"/>
    <property type="match status" value="1"/>
</dbReference>
<feature type="signal peptide" evidence="16">
    <location>
        <begin position="1"/>
        <end position="20"/>
    </location>
</feature>
<feature type="transmembrane region" description="Helical" evidence="15">
    <location>
        <begin position="404"/>
        <end position="427"/>
    </location>
</feature>
<feature type="transmembrane region" description="Helical" evidence="15">
    <location>
        <begin position="335"/>
        <end position="358"/>
    </location>
</feature>
<organism evidence="18 19">
    <name type="scientific">Ectocarpus siliculosus</name>
    <name type="common">Brown alga</name>
    <name type="synonym">Conferva siliculosa</name>
    <dbReference type="NCBI Taxonomy" id="2880"/>
    <lineage>
        <taxon>Eukaryota</taxon>
        <taxon>Sar</taxon>
        <taxon>Stramenopiles</taxon>
        <taxon>Ochrophyta</taxon>
        <taxon>PX clade</taxon>
        <taxon>Phaeophyceae</taxon>
        <taxon>Ectocarpales</taxon>
        <taxon>Ectocarpaceae</taxon>
        <taxon>Ectocarpus</taxon>
    </lineage>
</organism>
<feature type="transmembrane region" description="Helical" evidence="15">
    <location>
        <begin position="116"/>
        <end position="137"/>
    </location>
</feature>
<feature type="transmembrane region" description="Helical" evidence="15">
    <location>
        <begin position="63"/>
        <end position="80"/>
    </location>
</feature>
<comment type="similarity">
    <text evidence="2 14">Belongs to the major facilitator superfamily. Sugar transporter (TC 2.A.1.1) family.</text>
</comment>
<dbReference type="InterPro" id="IPR050360">
    <property type="entry name" value="MFS_Sugar_Transporters"/>
</dbReference>
<dbReference type="STRING" id="2880.D7G3V2"/>
<evidence type="ECO:0000313" key="19">
    <source>
        <dbReference type="Proteomes" id="UP000002630"/>
    </source>
</evidence>
<dbReference type="eggNOG" id="KOG0254">
    <property type="taxonomic scope" value="Eukaryota"/>
</dbReference>
<dbReference type="InterPro" id="IPR036259">
    <property type="entry name" value="MFS_trans_sf"/>
</dbReference>
<keyword evidence="6 15" id="KW-0472">Membrane</keyword>
<dbReference type="PANTHER" id="PTHR48022:SF2">
    <property type="entry name" value="PLASTIDIC GLUCOSE TRANSPORTER 4"/>
    <property type="match status" value="1"/>
</dbReference>
<evidence type="ECO:0000256" key="4">
    <source>
        <dbReference type="ARBA" id="ARBA00022692"/>
    </source>
</evidence>
<evidence type="ECO:0000256" key="15">
    <source>
        <dbReference type="SAM" id="Phobius"/>
    </source>
</evidence>
<reference evidence="18 19" key="1">
    <citation type="journal article" date="2010" name="Nature">
        <title>The Ectocarpus genome and the independent evolution of multicellularity in brown algae.</title>
        <authorList>
            <person name="Cock J.M."/>
            <person name="Sterck L."/>
            <person name="Rouze P."/>
            <person name="Scornet D."/>
            <person name="Allen A.E."/>
            <person name="Amoutzias G."/>
            <person name="Anthouard V."/>
            <person name="Artiguenave F."/>
            <person name="Aury J.M."/>
            <person name="Badger J.H."/>
            <person name="Beszteri B."/>
            <person name="Billiau K."/>
            <person name="Bonnet E."/>
            <person name="Bothwell J.H."/>
            <person name="Bowler C."/>
            <person name="Boyen C."/>
            <person name="Brownlee C."/>
            <person name="Carrano C.J."/>
            <person name="Charrier B."/>
            <person name="Cho G.Y."/>
            <person name="Coelho S.M."/>
            <person name="Collen J."/>
            <person name="Corre E."/>
            <person name="Da Silva C."/>
            <person name="Delage L."/>
            <person name="Delaroque N."/>
            <person name="Dittami S.M."/>
            <person name="Doulbeau S."/>
            <person name="Elias M."/>
            <person name="Farnham G."/>
            <person name="Gachon C.M."/>
            <person name="Gschloessl B."/>
            <person name="Heesch S."/>
            <person name="Jabbari K."/>
            <person name="Jubin C."/>
            <person name="Kawai H."/>
            <person name="Kimura K."/>
            <person name="Kloareg B."/>
            <person name="Kupper F.C."/>
            <person name="Lang D."/>
            <person name="Le Bail A."/>
            <person name="Leblanc C."/>
            <person name="Lerouge P."/>
            <person name="Lohr M."/>
            <person name="Lopez P.J."/>
            <person name="Martens C."/>
            <person name="Maumus F."/>
            <person name="Michel G."/>
            <person name="Miranda-Saavedra D."/>
            <person name="Morales J."/>
            <person name="Moreau H."/>
            <person name="Motomura T."/>
            <person name="Nagasato C."/>
            <person name="Napoli C.A."/>
            <person name="Nelson D.R."/>
            <person name="Nyvall-Collen P."/>
            <person name="Peters A.F."/>
            <person name="Pommier C."/>
            <person name="Potin P."/>
            <person name="Poulain J."/>
            <person name="Quesneville H."/>
            <person name="Read B."/>
            <person name="Rensing S.A."/>
            <person name="Ritter A."/>
            <person name="Rousvoal S."/>
            <person name="Samanta M."/>
            <person name="Samson G."/>
            <person name="Schroeder D.C."/>
            <person name="Segurens B."/>
            <person name="Strittmatter M."/>
            <person name="Tonon T."/>
            <person name="Tregear J.W."/>
            <person name="Valentin K."/>
            <person name="von Dassow P."/>
            <person name="Yamagishi T."/>
            <person name="Van de Peer Y."/>
            <person name="Wincker P."/>
        </authorList>
    </citation>
    <scope>NUCLEOTIDE SEQUENCE [LARGE SCALE GENOMIC DNA]</scope>
    <source>
        <strain evidence="19">Ec32 / CCAP1310/4</strain>
    </source>
</reference>
<dbReference type="InterPro" id="IPR005829">
    <property type="entry name" value="Sugar_transporter_CS"/>
</dbReference>
<evidence type="ECO:0000256" key="1">
    <source>
        <dbReference type="ARBA" id="ARBA00004141"/>
    </source>
</evidence>
<dbReference type="InterPro" id="IPR003663">
    <property type="entry name" value="Sugar/inositol_transpt"/>
</dbReference>
<dbReference type="PROSITE" id="PS00216">
    <property type="entry name" value="SUGAR_TRANSPORT_1"/>
    <property type="match status" value="1"/>
</dbReference>
<feature type="transmembrane region" description="Helical" evidence="15">
    <location>
        <begin position="370"/>
        <end position="392"/>
    </location>
</feature>
<dbReference type="EMBL" id="FN648744">
    <property type="protein sequence ID" value="CBJ33629.1"/>
    <property type="molecule type" value="Genomic_DNA"/>
</dbReference>
<feature type="transmembrane region" description="Helical" evidence="15">
    <location>
        <begin position="272"/>
        <end position="295"/>
    </location>
</feature>
<comment type="catalytic activity">
    <reaction evidence="10">
        <text>D-mannose(out) = D-mannose(in)</text>
        <dbReference type="Rhea" id="RHEA:78391"/>
        <dbReference type="ChEBI" id="CHEBI:4208"/>
    </reaction>
    <physiologicalReaction direction="left-to-right" evidence="10">
        <dbReference type="Rhea" id="RHEA:78392"/>
    </physiologicalReaction>
</comment>
<dbReference type="EMBL" id="FN649727">
    <property type="protein sequence ID" value="CBJ33629.1"/>
    <property type="molecule type" value="Genomic_DNA"/>
</dbReference>
<feature type="transmembrane region" description="Helical" evidence="15">
    <location>
        <begin position="149"/>
        <end position="172"/>
    </location>
</feature>
<evidence type="ECO:0000256" key="2">
    <source>
        <dbReference type="ARBA" id="ARBA00010992"/>
    </source>
</evidence>
<feature type="transmembrane region" description="Helical" evidence="15">
    <location>
        <begin position="307"/>
        <end position="328"/>
    </location>
</feature>
<dbReference type="InterPro" id="IPR020846">
    <property type="entry name" value="MFS_dom"/>
</dbReference>
<gene>
    <name evidence="18" type="ORF">Esi_0532_0005</name>
</gene>
<keyword evidence="4 15" id="KW-0812">Transmembrane</keyword>
<keyword evidence="19" id="KW-1185">Reference proteome</keyword>
<dbReference type="PROSITE" id="PS00217">
    <property type="entry name" value="SUGAR_TRANSPORT_2"/>
    <property type="match status" value="1"/>
</dbReference>
<evidence type="ECO:0000256" key="13">
    <source>
        <dbReference type="ARBA" id="ARBA00044780"/>
    </source>
</evidence>
<dbReference type="OMA" id="AQSANWF"/>
<keyword evidence="5 15" id="KW-1133">Transmembrane helix</keyword>
<evidence type="ECO:0000313" key="18">
    <source>
        <dbReference type="EMBL" id="CBJ33629.1"/>
    </source>
</evidence>
<protein>
    <recommendedName>
        <fullName evidence="13">Hexose transporter 1</fullName>
    </recommendedName>
</protein>
<dbReference type="Pfam" id="PF00083">
    <property type="entry name" value="Sugar_tr"/>
    <property type="match status" value="1"/>
</dbReference>
<evidence type="ECO:0000256" key="9">
    <source>
        <dbReference type="ARBA" id="ARBA00044656"/>
    </source>
</evidence>
<dbReference type="GO" id="GO:0005351">
    <property type="term" value="F:carbohydrate:proton symporter activity"/>
    <property type="evidence" value="ECO:0007669"/>
    <property type="project" value="TreeGrafter"/>
</dbReference>
<feature type="chain" id="PRO_5003096180" description="Hexose transporter 1" evidence="16">
    <location>
        <begin position="21"/>
        <end position="549"/>
    </location>
</feature>
<feature type="transmembrane region" description="Helical" evidence="15">
    <location>
        <begin position="92"/>
        <end position="110"/>
    </location>
</feature>
<evidence type="ECO:0000259" key="17">
    <source>
        <dbReference type="PROSITE" id="PS50850"/>
    </source>
</evidence>
<comment type="subcellular location">
    <subcellularLocation>
        <location evidence="1">Membrane</location>
        <topology evidence="1">Multi-pass membrane protein</topology>
    </subcellularLocation>
</comment>
<evidence type="ECO:0000256" key="8">
    <source>
        <dbReference type="ARBA" id="ARBA00044648"/>
    </source>
</evidence>
<dbReference type="PRINTS" id="PR00171">
    <property type="entry name" value="SUGRTRNSPORT"/>
</dbReference>
<accession>D7G3V2</accession>
<comment type="catalytic activity">
    <reaction evidence="12">
        <text>D-fructose(out) = D-fructose(in)</text>
        <dbReference type="Rhea" id="RHEA:60372"/>
        <dbReference type="ChEBI" id="CHEBI:37721"/>
    </reaction>
    <physiologicalReaction direction="left-to-right" evidence="12">
        <dbReference type="Rhea" id="RHEA:60373"/>
    </physiologicalReaction>
</comment>
<evidence type="ECO:0000256" key="5">
    <source>
        <dbReference type="ARBA" id="ARBA00022989"/>
    </source>
</evidence>
<evidence type="ECO:0000256" key="6">
    <source>
        <dbReference type="ARBA" id="ARBA00023136"/>
    </source>
</evidence>
<feature type="transmembrane region" description="Helical" evidence="15">
    <location>
        <begin position="178"/>
        <end position="200"/>
    </location>
</feature>
<dbReference type="AlphaFoldDB" id="D7G3V2"/>
<comment type="subunit">
    <text evidence="3">Homodimer.</text>
</comment>
<keyword evidence="16" id="KW-0732">Signal</keyword>
<name>D7G3V2_ECTSI</name>
<dbReference type="NCBIfam" id="TIGR00879">
    <property type="entry name" value="SP"/>
    <property type="match status" value="1"/>
</dbReference>
<dbReference type="Gene3D" id="1.20.1250.20">
    <property type="entry name" value="MFS general substrate transporter like domains"/>
    <property type="match status" value="1"/>
</dbReference>
<comment type="catalytic activity">
    <reaction evidence="8">
        <text>D-glucose(out) = D-glucose(in)</text>
        <dbReference type="Rhea" id="RHEA:60376"/>
        <dbReference type="ChEBI" id="CHEBI:4167"/>
    </reaction>
    <physiologicalReaction direction="left-to-right" evidence="8">
        <dbReference type="Rhea" id="RHEA:60377"/>
    </physiologicalReaction>
</comment>
<feature type="domain" description="Major facilitator superfamily (MFS) profile" evidence="17">
    <location>
        <begin position="4"/>
        <end position="481"/>
    </location>
</feature>
<evidence type="ECO:0000256" key="12">
    <source>
        <dbReference type="ARBA" id="ARBA00044710"/>
    </source>
</evidence>
<dbReference type="InterPro" id="IPR005828">
    <property type="entry name" value="MFS_sugar_transport-like"/>
</dbReference>
<evidence type="ECO:0000256" key="16">
    <source>
        <dbReference type="SAM" id="SignalP"/>
    </source>
</evidence>
<comment type="catalytic activity">
    <reaction evidence="7">
        <text>D-galactose(in) = D-galactose(out)</text>
        <dbReference type="Rhea" id="RHEA:34915"/>
        <dbReference type="ChEBI" id="CHEBI:4139"/>
    </reaction>
    <physiologicalReaction direction="right-to-left" evidence="7">
        <dbReference type="Rhea" id="RHEA:34917"/>
    </physiologicalReaction>
</comment>
<evidence type="ECO:0000256" key="3">
    <source>
        <dbReference type="ARBA" id="ARBA00011738"/>
    </source>
</evidence>
<evidence type="ECO:0000256" key="7">
    <source>
        <dbReference type="ARBA" id="ARBA00044637"/>
    </source>
</evidence>
<evidence type="ECO:0000256" key="14">
    <source>
        <dbReference type="RuleBase" id="RU003346"/>
    </source>
</evidence>
<dbReference type="OrthoDB" id="6612291at2759"/>
<evidence type="ECO:0000256" key="11">
    <source>
        <dbReference type="ARBA" id="ARBA00044668"/>
    </source>
</evidence>
<dbReference type="PROSITE" id="PS50850">
    <property type="entry name" value="MFS"/>
    <property type="match status" value="1"/>
</dbReference>
<evidence type="ECO:0000256" key="10">
    <source>
        <dbReference type="ARBA" id="ARBA00044662"/>
    </source>
</evidence>
<sequence length="549" mass="56430">MWASSLISALPSFLFGYCLSALNTVLVTGDAASPGACLSGEDATCPTGSTLRDLDLPTVQQEVATSLLVAGAWLGSMMASRPSDALGRRATLLYNNALFIAGGLLCAVAVGSSELFAGRFLAGMGVGCGSGVVPVLLSEVSSPKNRGAVGSIHQLMINLGILSSGLLGYALVEDVPHGWRYVQGFIVVPAAVQLALAGLVPESARWLVKQGRIAEAKAVLRKLHGGGGAGGAGGGQTDDEIGREVDGMGGNKGEEHKGNVSWAEVFAYRRPVMIGVLLMLIQAFTGINTVVFYSTTIFELAGVDNTVLATVSVGLTLVVMTSVSGILVDKAGRRSLMLIGTLVMALALAILSGSLLWLNATPRAQGCLAVAATLLFISGFSLGQGSVCWILLTEIVPSRIRAQAFSIFTAINWLSNLFIGLFTLSAIDAMGEWLLPSSGGGSSSPSARDQQKVGVAGLYAVFCVLSVLAVAFIYFFVRETMGKSLEELEEGGGGGGSAGGGSADRLAFDVGGAREGLGDDSESTNALLQLSEHGGADDEDGEGACRVLI</sequence>
<dbReference type="SUPFAM" id="SSF103473">
    <property type="entry name" value="MFS general substrate transporter"/>
    <property type="match status" value="1"/>
</dbReference>
<proteinExistence type="inferred from homology"/>
<dbReference type="GO" id="GO:0016020">
    <property type="term" value="C:membrane"/>
    <property type="evidence" value="ECO:0007669"/>
    <property type="project" value="UniProtKB-SubCell"/>
</dbReference>
<comment type="catalytic activity">
    <reaction evidence="9">
        <text>D-xylose(out) = D-xylose(in)</text>
        <dbReference type="Rhea" id="RHEA:78427"/>
        <dbReference type="ChEBI" id="CHEBI:53455"/>
    </reaction>
    <physiologicalReaction direction="left-to-right" evidence="9">
        <dbReference type="Rhea" id="RHEA:78428"/>
    </physiologicalReaction>
</comment>
<comment type="catalytic activity">
    <reaction evidence="11">
        <text>D-glucosamine(out) = D-glucosamine(in)</text>
        <dbReference type="Rhea" id="RHEA:78423"/>
        <dbReference type="ChEBI" id="CHEBI:58723"/>
    </reaction>
    <physiologicalReaction direction="left-to-right" evidence="11">
        <dbReference type="Rhea" id="RHEA:78424"/>
    </physiologicalReaction>
</comment>
<feature type="transmembrane region" description="Helical" evidence="15">
    <location>
        <begin position="456"/>
        <end position="477"/>
    </location>
</feature>
<dbReference type="Proteomes" id="UP000002630">
    <property type="component" value="Linkage Group LG02"/>
</dbReference>
<dbReference type="InParanoid" id="D7G3V2"/>